<evidence type="ECO:0000256" key="3">
    <source>
        <dbReference type="ARBA" id="ARBA00022840"/>
    </source>
</evidence>
<dbReference type="PRINTS" id="PR00380">
    <property type="entry name" value="KINESINHEAVY"/>
</dbReference>
<gene>
    <name evidence="10" type="primary">LOC106813740</name>
</gene>
<keyword evidence="2 6" id="KW-0547">Nucleotide-binding</keyword>
<keyword evidence="6" id="KW-0505">Motor protein</keyword>
<evidence type="ECO:0000256" key="7">
    <source>
        <dbReference type="SAM" id="Coils"/>
    </source>
</evidence>
<accession>A0ABM1EMM6</accession>
<evidence type="ECO:0000259" key="8">
    <source>
        <dbReference type="PROSITE" id="PS50067"/>
    </source>
</evidence>
<feature type="domain" description="Kinesin motor" evidence="8">
    <location>
        <begin position="1"/>
        <end position="188"/>
    </location>
</feature>
<dbReference type="InterPro" id="IPR036961">
    <property type="entry name" value="Kinesin_motor_dom_sf"/>
</dbReference>
<name>A0ABM1EMM6_PRICU</name>
<evidence type="ECO:0000256" key="6">
    <source>
        <dbReference type="RuleBase" id="RU000394"/>
    </source>
</evidence>
<keyword evidence="6" id="KW-0493">Microtubule</keyword>
<dbReference type="PROSITE" id="PS50067">
    <property type="entry name" value="KINESIN_MOTOR_2"/>
    <property type="match status" value="1"/>
</dbReference>
<dbReference type="PROSITE" id="PS00411">
    <property type="entry name" value="KINESIN_MOTOR_1"/>
    <property type="match status" value="1"/>
</dbReference>
<dbReference type="InterPro" id="IPR019821">
    <property type="entry name" value="Kinesin_motor_CS"/>
</dbReference>
<dbReference type="SUPFAM" id="SSF52540">
    <property type="entry name" value="P-loop containing nucleoside triphosphate hydrolases"/>
    <property type="match status" value="1"/>
</dbReference>
<comment type="similarity">
    <text evidence="5 6">Belongs to the TRAFAC class myosin-kinesin ATPase superfamily. Kinesin family.</text>
</comment>
<keyword evidence="4" id="KW-0963">Cytoplasm</keyword>
<keyword evidence="4" id="KW-0206">Cytoskeleton</keyword>
<feature type="coiled-coil region" evidence="7">
    <location>
        <begin position="385"/>
        <end position="429"/>
    </location>
</feature>
<keyword evidence="7" id="KW-0175">Coiled coil</keyword>
<organism evidence="9 10">
    <name type="scientific">Priapulus caudatus</name>
    <name type="common">Priapulid worm</name>
    <dbReference type="NCBI Taxonomy" id="37621"/>
    <lineage>
        <taxon>Eukaryota</taxon>
        <taxon>Metazoa</taxon>
        <taxon>Ecdysozoa</taxon>
        <taxon>Scalidophora</taxon>
        <taxon>Priapulida</taxon>
        <taxon>Priapulimorpha</taxon>
        <taxon>Priapulimorphida</taxon>
        <taxon>Priapulidae</taxon>
        <taxon>Priapulus</taxon>
    </lineage>
</organism>
<evidence type="ECO:0000256" key="5">
    <source>
        <dbReference type="PROSITE-ProRule" id="PRU00283"/>
    </source>
</evidence>
<dbReference type="InterPro" id="IPR027640">
    <property type="entry name" value="Kinesin-like_fam"/>
</dbReference>
<dbReference type="GeneID" id="106813740"/>
<evidence type="ECO:0000256" key="2">
    <source>
        <dbReference type="ARBA" id="ARBA00022741"/>
    </source>
</evidence>
<dbReference type="InterPro" id="IPR027417">
    <property type="entry name" value="P-loop_NTPase"/>
</dbReference>
<keyword evidence="9" id="KW-1185">Reference proteome</keyword>
<protein>
    <recommendedName>
        <fullName evidence="6">Kinesin-like protein</fullName>
    </recommendedName>
</protein>
<dbReference type="RefSeq" id="XP_014673447.1">
    <property type="nucleotide sequence ID" value="XM_014817961.1"/>
</dbReference>
<proteinExistence type="inferred from homology"/>
<keyword evidence="3 6" id="KW-0067">ATP-binding</keyword>
<sequence>MPCCPYTTCRVHRRVTLMEDSSQNIHLRNLSMHPASSEEEALNLLFLGDTNRMIAETPMNQASTRSHCIFTVHITARQNGSATLRKAKLNLVDLAGSERVYKSNVVGQLLTEAKYINLSLHYLEQVIIALSERSRSHVPYRNSMMTSMLRDSLGGNCMTTMLANLACDTRNLEETISTCRFSQRVAMIKNEVVLNEELDPLLLISQLKKENQLLKDELTLVNGAEWLQELNEDEKLRCTQAVKSYVEDQSTDEILDVGADMRMILLCFSLLKNIIKDMKLTCLSKEKIQTAPCAPIASGEYTMQKEDEKLKDLLQQRNSDITILTDLLKNARHGPDGMQVLTSTQLSEWTRRKVEVKRGTSGDSPQDSGQLREAFTRFRKEYKHEEEIESKKMQLRTKYAEAKALGEQVNQARNLINDLKCKLQKYQMSRAMQGFNREANLDSAETDAMETSLRAEMQAGKCRYKEKFQQLRGLKAEIEHLHHLLEKSRVKIQQEFETWWSQQGNAMKDEAVSPRVGSSWVSRNEAQSCLREKTRRDCEQTTVAATSTASLDAETVNSAEIEAARPPHSAVNIPLTGDSQADADIIAFFKARQRLVQCTNIVKR</sequence>
<dbReference type="Proteomes" id="UP000695022">
    <property type="component" value="Unplaced"/>
</dbReference>
<comment type="caution">
    <text evidence="5">Lacks conserved residue(s) required for the propagation of feature annotation.</text>
</comment>
<evidence type="ECO:0000256" key="4">
    <source>
        <dbReference type="ARBA" id="ARBA00023212"/>
    </source>
</evidence>
<evidence type="ECO:0000313" key="10">
    <source>
        <dbReference type="RefSeq" id="XP_014673447.1"/>
    </source>
</evidence>
<dbReference type="Pfam" id="PF23735">
    <property type="entry name" value="KIF9"/>
    <property type="match status" value="1"/>
</dbReference>
<dbReference type="InterPro" id="IPR001752">
    <property type="entry name" value="Kinesin_motor_dom"/>
</dbReference>
<evidence type="ECO:0000256" key="1">
    <source>
        <dbReference type="ARBA" id="ARBA00004245"/>
    </source>
</evidence>
<reference evidence="10" key="1">
    <citation type="submission" date="2025-08" db="UniProtKB">
        <authorList>
            <consortium name="RefSeq"/>
        </authorList>
    </citation>
    <scope>IDENTIFICATION</scope>
</reference>
<dbReference type="InterPro" id="IPR056524">
    <property type="entry name" value="KIF6/9_C"/>
</dbReference>
<dbReference type="Pfam" id="PF00225">
    <property type="entry name" value="Kinesin"/>
    <property type="match status" value="1"/>
</dbReference>
<evidence type="ECO:0000313" key="9">
    <source>
        <dbReference type="Proteomes" id="UP000695022"/>
    </source>
</evidence>
<dbReference type="PANTHER" id="PTHR47968:SF67">
    <property type="entry name" value="KINESIN MOTOR DOMAIN-CONTAINING PROTEIN"/>
    <property type="match status" value="1"/>
</dbReference>
<dbReference type="SMART" id="SM00129">
    <property type="entry name" value="KISc"/>
    <property type="match status" value="1"/>
</dbReference>
<dbReference type="PANTHER" id="PTHR47968">
    <property type="entry name" value="CENTROMERE PROTEIN E"/>
    <property type="match status" value="1"/>
</dbReference>
<dbReference type="Gene3D" id="3.40.850.10">
    <property type="entry name" value="Kinesin motor domain"/>
    <property type="match status" value="1"/>
</dbReference>
<comment type="subcellular location">
    <subcellularLocation>
        <location evidence="1">Cytoplasm</location>
        <location evidence="1">Cytoskeleton</location>
    </subcellularLocation>
</comment>